<dbReference type="InterPro" id="IPR011114">
    <property type="entry name" value="RuvA_C"/>
</dbReference>
<keyword evidence="2 6" id="KW-0227">DNA damage</keyword>
<dbReference type="EMBL" id="PCWK01000042">
    <property type="protein sequence ID" value="PIR02322.1"/>
    <property type="molecule type" value="Genomic_DNA"/>
</dbReference>
<comment type="subunit">
    <text evidence="6">Homotetramer. Forms an RuvA(8)-RuvB(12)-Holliday junction (HJ) complex. HJ DNA is sandwiched between 2 RuvA tetramers; dsDNA enters through RuvA and exits via RuvB. An RuvB hexamer assembles on each DNA strand where it exits the tetramer. Each RuvB hexamer is contacted by two RuvA subunits (via domain III) on 2 adjacent RuvB subunits; this complex drives branch migration. In the full resolvosome a probable DNA-RuvA(4)-RuvB(12)-RuvC(2) complex forms which resolves the HJ.</text>
</comment>
<dbReference type="GO" id="GO:0005524">
    <property type="term" value="F:ATP binding"/>
    <property type="evidence" value="ECO:0007669"/>
    <property type="project" value="InterPro"/>
</dbReference>
<dbReference type="Gene3D" id="1.10.8.10">
    <property type="entry name" value="DNA helicase RuvA subunit, C-terminal domain"/>
    <property type="match status" value="1"/>
</dbReference>
<evidence type="ECO:0000256" key="2">
    <source>
        <dbReference type="ARBA" id="ARBA00022763"/>
    </source>
</evidence>
<evidence type="ECO:0000256" key="1">
    <source>
        <dbReference type="ARBA" id="ARBA00022490"/>
    </source>
</evidence>
<dbReference type="Pfam" id="PF07499">
    <property type="entry name" value="RuvA_C"/>
    <property type="match status" value="1"/>
</dbReference>
<evidence type="ECO:0000259" key="7">
    <source>
        <dbReference type="Pfam" id="PF01330"/>
    </source>
</evidence>
<protein>
    <recommendedName>
        <fullName evidence="6">Holliday junction branch migration complex subunit RuvA</fullName>
    </recommendedName>
</protein>
<name>A0A2H0N097_9BACT</name>
<dbReference type="Proteomes" id="UP000231139">
    <property type="component" value="Unassembled WGS sequence"/>
</dbReference>
<keyword evidence="3 6" id="KW-0238">DNA-binding</keyword>
<dbReference type="GO" id="GO:0009379">
    <property type="term" value="C:Holliday junction helicase complex"/>
    <property type="evidence" value="ECO:0007669"/>
    <property type="project" value="InterPro"/>
</dbReference>
<dbReference type="SUPFAM" id="SSF50249">
    <property type="entry name" value="Nucleic acid-binding proteins"/>
    <property type="match status" value="1"/>
</dbReference>
<dbReference type="HAMAP" id="MF_00031">
    <property type="entry name" value="DNA_HJ_migration_RuvA"/>
    <property type="match status" value="1"/>
</dbReference>
<dbReference type="AlphaFoldDB" id="A0A2H0N097"/>
<dbReference type="InterPro" id="IPR013849">
    <property type="entry name" value="DNA_helicase_Holl-junc_RuvA_I"/>
</dbReference>
<dbReference type="GO" id="GO:0005737">
    <property type="term" value="C:cytoplasm"/>
    <property type="evidence" value="ECO:0007669"/>
    <property type="project" value="UniProtKB-SubCell"/>
</dbReference>
<comment type="caution">
    <text evidence="9">The sequence shown here is derived from an EMBL/GenBank/DDBJ whole genome shotgun (WGS) entry which is preliminary data.</text>
</comment>
<dbReference type="InterPro" id="IPR010994">
    <property type="entry name" value="RuvA_2-like"/>
</dbReference>
<proteinExistence type="inferred from homology"/>
<dbReference type="SUPFAM" id="SSF46929">
    <property type="entry name" value="DNA helicase RuvA subunit, C-terminal domain"/>
    <property type="match status" value="1"/>
</dbReference>
<reference evidence="9 10" key="1">
    <citation type="submission" date="2017-09" db="EMBL/GenBank/DDBJ databases">
        <title>Depth-based differentiation of microbial function through sediment-hosted aquifers and enrichment of novel symbionts in the deep terrestrial subsurface.</title>
        <authorList>
            <person name="Probst A.J."/>
            <person name="Ladd B."/>
            <person name="Jarett J.K."/>
            <person name="Geller-Mcgrath D.E."/>
            <person name="Sieber C.M."/>
            <person name="Emerson J.B."/>
            <person name="Anantharaman K."/>
            <person name="Thomas B.C."/>
            <person name="Malmstrom R."/>
            <person name="Stieglmeier M."/>
            <person name="Klingl A."/>
            <person name="Woyke T."/>
            <person name="Ryan C.M."/>
            <person name="Banfield J.F."/>
        </authorList>
    </citation>
    <scope>NUCLEOTIDE SEQUENCE [LARGE SCALE GENOMIC DNA]</scope>
    <source>
        <strain evidence="9">CG11_big_fil_rev_8_21_14_0_20_35_11</strain>
    </source>
</reference>
<comment type="caution">
    <text evidence="6">Lacks conserved residue(s) required for the propagation of feature annotation.</text>
</comment>
<dbReference type="NCBIfam" id="TIGR00084">
    <property type="entry name" value="ruvA"/>
    <property type="match status" value="1"/>
</dbReference>
<evidence type="ECO:0000256" key="3">
    <source>
        <dbReference type="ARBA" id="ARBA00023125"/>
    </source>
</evidence>
<dbReference type="GO" id="GO:0006281">
    <property type="term" value="P:DNA repair"/>
    <property type="evidence" value="ECO:0007669"/>
    <property type="project" value="UniProtKB-UniRule"/>
</dbReference>
<sequence>MIHYLEGEIVLKDNKKLVLENQGIGFEIFCALKNLKKLPVGKKLKIYTFLHFSKEVIKIYGFLNEKELEVFKVLNDIPGIGPKTAMDLASLGSLEKIKEILEKGEIPLGIKGIGRKKLQKILLELTGKIEEISKGKYSQNSEALGALVSLGFSSNVAREVLSKIPKEIEGTEQKIKEALKILGK</sequence>
<evidence type="ECO:0000313" key="9">
    <source>
        <dbReference type="EMBL" id="PIR02322.1"/>
    </source>
</evidence>
<comment type="domain">
    <text evidence="6">Has three domains with a flexible linker between the domains II and III and assumes an 'L' shape. Domain III is highly mobile and contacts RuvB.</text>
</comment>
<dbReference type="Gene3D" id="1.10.150.20">
    <property type="entry name" value="5' to 3' exonuclease, C-terminal subdomain"/>
    <property type="match status" value="1"/>
</dbReference>
<dbReference type="CDD" id="cd14332">
    <property type="entry name" value="UBA_RuvA_C"/>
    <property type="match status" value="1"/>
</dbReference>
<dbReference type="GO" id="GO:0006310">
    <property type="term" value="P:DNA recombination"/>
    <property type="evidence" value="ECO:0007669"/>
    <property type="project" value="UniProtKB-UniRule"/>
</dbReference>
<dbReference type="Pfam" id="PF01330">
    <property type="entry name" value="RuvA_N"/>
    <property type="match status" value="1"/>
</dbReference>
<keyword evidence="5 6" id="KW-0234">DNA repair</keyword>
<dbReference type="GO" id="GO:0009378">
    <property type="term" value="F:four-way junction helicase activity"/>
    <property type="evidence" value="ECO:0007669"/>
    <property type="project" value="InterPro"/>
</dbReference>
<dbReference type="SUPFAM" id="SSF47781">
    <property type="entry name" value="RuvA domain 2-like"/>
    <property type="match status" value="1"/>
</dbReference>
<comment type="subcellular location">
    <subcellularLocation>
        <location evidence="6">Cytoplasm</location>
    </subcellularLocation>
</comment>
<feature type="domain" description="Holliday junction DNA helicase RuvA C-terminal" evidence="8">
    <location>
        <begin position="140"/>
        <end position="182"/>
    </location>
</feature>
<organism evidence="9 10">
    <name type="scientific">Candidatus Nealsonbacteria bacterium CG11_big_fil_rev_8_21_14_0_20_35_11</name>
    <dbReference type="NCBI Taxonomy" id="1974713"/>
    <lineage>
        <taxon>Bacteria</taxon>
        <taxon>Candidatus Nealsoniibacteriota</taxon>
    </lineage>
</organism>
<dbReference type="InterPro" id="IPR012340">
    <property type="entry name" value="NA-bd_OB-fold"/>
</dbReference>
<comment type="function">
    <text evidence="6">The RuvA-RuvB-RuvC complex processes Holliday junction (HJ) DNA during genetic recombination and DNA repair, while the RuvA-RuvB complex plays an important role in the rescue of blocked DNA replication forks via replication fork reversal (RFR). RuvA specifically binds to HJ cruciform DNA, conferring on it an open structure. The RuvB hexamer acts as an ATP-dependent pump, pulling dsDNA into and through the RuvAB complex. HJ branch migration allows RuvC to scan DNA until it finds its consensus sequence, where it cleaves and resolves the cruciform DNA.</text>
</comment>
<keyword evidence="1 6" id="KW-0963">Cytoplasm</keyword>
<evidence type="ECO:0000256" key="5">
    <source>
        <dbReference type="ARBA" id="ARBA00023204"/>
    </source>
</evidence>
<gene>
    <name evidence="6" type="primary">ruvA</name>
    <name evidence="9" type="ORF">COV62_01825</name>
</gene>
<feature type="domain" description="DNA helicase Holliday junction RuvA type" evidence="7">
    <location>
        <begin position="1"/>
        <end position="61"/>
    </location>
</feature>
<dbReference type="InterPro" id="IPR036267">
    <property type="entry name" value="RuvA_C_sf"/>
</dbReference>
<dbReference type="InterPro" id="IPR000085">
    <property type="entry name" value="RuvA"/>
</dbReference>
<dbReference type="Pfam" id="PF14520">
    <property type="entry name" value="HHH_5"/>
    <property type="match status" value="1"/>
</dbReference>
<keyword evidence="4 6" id="KW-0233">DNA recombination</keyword>
<evidence type="ECO:0000259" key="8">
    <source>
        <dbReference type="Pfam" id="PF07499"/>
    </source>
</evidence>
<dbReference type="GO" id="GO:0000400">
    <property type="term" value="F:four-way junction DNA binding"/>
    <property type="evidence" value="ECO:0007669"/>
    <property type="project" value="UniProtKB-UniRule"/>
</dbReference>
<accession>A0A2H0N097</accession>
<evidence type="ECO:0000256" key="6">
    <source>
        <dbReference type="HAMAP-Rule" id="MF_00031"/>
    </source>
</evidence>
<dbReference type="Gene3D" id="2.40.50.140">
    <property type="entry name" value="Nucleic acid-binding proteins"/>
    <property type="match status" value="1"/>
</dbReference>
<feature type="region of interest" description="Domain III" evidence="6">
    <location>
        <begin position="141"/>
        <end position="184"/>
    </location>
</feature>
<comment type="similarity">
    <text evidence="6">Belongs to the RuvA family.</text>
</comment>
<dbReference type="GO" id="GO:0048476">
    <property type="term" value="C:Holliday junction resolvase complex"/>
    <property type="evidence" value="ECO:0007669"/>
    <property type="project" value="UniProtKB-UniRule"/>
</dbReference>
<evidence type="ECO:0000256" key="4">
    <source>
        <dbReference type="ARBA" id="ARBA00023172"/>
    </source>
</evidence>
<evidence type="ECO:0000313" key="10">
    <source>
        <dbReference type="Proteomes" id="UP000231139"/>
    </source>
</evidence>